<gene>
    <name evidence="2" type="ORF">F2P81_006022</name>
</gene>
<organism evidence="2 3">
    <name type="scientific">Scophthalmus maximus</name>
    <name type="common">Turbot</name>
    <name type="synonym">Psetta maxima</name>
    <dbReference type="NCBI Taxonomy" id="52904"/>
    <lineage>
        <taxon>Eukaryota</taxon>
        <taxon>Metazoa</taxon>
        <taxon>Chordata</taxon>
        <taxon>Craniata</taxon>
        <taxon>Vertebrata</taxon>
        <taxon>Euteleostomi</taxon>
        <taxon>Actinopterygii</taxon>
        <taxon>Neopterygii</taxon>
        <taxon>Teleostei</taxon>
        <taxon>Neoteleostei</taxon>
        <taxon>Acanthomorphata</taxon>
        <taxon>Carangaria</taxon>
        <taxon>Pleuronectiformes</taxon>
        <taxon>Pleuronectoidei</taxon>
        <taxon>Scophthalmidae</taxon>
        <taxon>Scophthalmus</taxon>
    </lineage>
</organism>
<feature type="signal peptide" evidence="1">
    <location>
        <begin position="1"/>
        <end position="19"/>
    </location>
</feature>
<dbReference type="EMBL" id="VEVO01000005">
    <property type="protein sequence ID" value="KAF0042490.1"/>
    <property type="molecule type" value="Genomic_DNA"/>
</dbReference>
<proteinExistence type="predicted"/>
<evidence type="ECO:0000256" key="1">
    <source>
        <dbReference type="SAM" id="SignalP"/>
    </source>
</evidence>
<feature type="chain" id="PRO_5025614588" evidence="1">
    <location>
        <begin position="20"/>
        <end position="184"/>
    </location>
</feature>
<reference evidence="2 3" key="1">
    <citation type="submission" date="2019-06" db="EMBL/GenBank/DDBJ databases">
        <title>Draft genomes of female and male turbot (Scophthalmus maximus).</title>
        <authorList>
            <person name="Xu H."/>
            <person name="Xu X.-W."/>
            <person name="Shao C."/>
            <person name="Chen S."/>
        </authorList>
    </citation>
    <scope>NUCLEOTIDE SEQUENCE [LARGE SCALE GENOMIC DNA]</scope>
    <source>
        <strain evidence="2">Ysfricsl-2016a</strain>
        <tissue evidence="2">Blood</tissue>
    </source>
</reference>
<evidence type="ECO:0000313" key="3">
    <source>
        <dbReference type="Proteomes" id="UP000438429"/>
    </source>
</evidence>
<dbReference type="Proteomes" id="UP000438429">
    <property type="component" value="Unassembled WGS sequence"/>
</dbReference>
<accession>A0A6A4TFG2</accession>
<dbReference type="AlphaFoldDB" id="A0A6A4TFG2"/>
<protein>
    <submittedName>
        <fullName evidence="2">Uncharacterized protein</fullName>
    </submittedName>
</protein>
<evidence type="ECO:0000313" key="2">
    <source>
        <dbReference type="EMBL" id="KAF0042490.1"/>
    </source>
</evidence>
<name>A0A6A4TFG2_SCOMX</name>
<sequence>MFVVFCDATVSALLQAVVSTSIPCQIIRQRRFLTSNPTGMNMSGAVPRDSITVSVMVHWSFYLNDDVAPVLPVRQRETDTPCYGATFSILDLRLFFHPDWMYANVPFLPQSLQLGFNPNPQIYLPNNTSVITVIKRPFETQDLLQHARLLTFLFGRLFEPELGLFRQTNAADGMALAVMAPINL</sequence>
<keyword evidence="1" id="KW-0732">Signal</keyword>
<comment type="caution">
    <text evidence="2">The sequence shown here is derived from an EMBL/GenBank/DDBJ whole genome shotgun (WGS) entry which is preliminary data.</text>
</comment>